<name>A0A9W6FLW2_XANFL</name>
<evidence type="ECO:0000256" key="1">
    <source>
        <dbReference type="SAM" id="MobiDB-lite"/>
    </source>
</evidence>
<organism evidence="2 4">
    <name type="scientific">Xanthobacter flavus</name>
    <dbReference type="NCBI Taxonomy" id="281"/>
    <lineage>
        <taxon>Bacteria</taxon>
        <taxon>Pseudomonadati</taxon>
        <taxon>Pseudomonadota</taxon>
        <taxon>Alphaproteobacteria</taxon>
        <taxon>Hyphomicrobiales</taxon>
        <taxon>Xanthobacteraceae</taxon>
        <taxon>Xanthobacter</taxon>
    </lineage>
</organism>
<evidence type="ECO:0000313" key="4">
    <source>
        <dbReference type="Proteomes" id="UP001144397"/>
    </source>
</evidence>
<feature type="region of interest" description="Disordered" evidence="1">
    <location>
        <begin position="1"/>
        <end position="21"/>
    </location>
</feature>
<dbReference type="Proteomes" id="UP001144397">
    <property type="component" value="Unassembled WGS sequence"/>
</dbReference>
<dbReference type="EMBL" id="BSDO01000002">
    <property type="protein sequence ID" value="GLI22353.1"/>
    <property type="molecule type" value="Genomic_DNA"/>
</dbReference>
<protein>
    <recommendedName>
        <fullName evidence="6">VWA domain-containing protein</fullName>
    </recommendedName>
</protein>
<reference evidence="2" key="1">
    <citation type="submission" date="2022-12" db="EMBL/GenBank/DDBJ databases">
        <title>Reference genome sequencing for broad-spectrum identification of bacterial and archaeal isolates by mass spectrometry.</title>
        <authorList>
            <person name="Sekiguchi Y."/>
            <person name="Tourlousse D.M."/>
        </authorList>
    </citation>
    <scope>NUCLEOTIDE SEQUENCE</scope>
    <source>
        <strain evidence="2">301</strain>
    </source>
</reference>
<accession>A0A9W6FLW2</accession>
<dbReference type="Proteomes" id="UP001245370">
    <property type="component" value="Unassembled WGS sequence"/>
</dbReference>
<dbReference type="SUPFAM" id="SSF53300">
    <property type="entry name" value="vWA-like"/>
    <property type="match status" value="1"/>
</dbReference>
<dbReference type="AlphaFoldDB" id="A0A9W6FLW2"/>
<keyword evidence="5" id="KW-1185">Reference proteome</keyword>
<proteinExistence type="predicted"/>
<dbReference type="EMBL" id="JAVDPY010000001">
    <property type="protein sequence ID" value="MDR6331854.1"/>
    <property type="molecule type" value="Genomic_DNA"/>
</dbReference>
<comment type="caution">
    <text evidence="2">The sequence shown here is derived from an EMBL/GenBank/DDBJ whole genome shotgun (WGS) entry which is preliminary data.</text>
</comment>
<evidence type="ECO:0008006" key="6">
    <source>
        <dbReference type="Google" id="ProtNLM"/>
    </source>
</evidence>
<gene>
    <name evidence="3" type="ORF">GGQ86_000301</name>
    <name evidence="2" type="ORF">XFLAVUS301_20270</name>
</gene>
<reference evidence="3 5" key="2">
    <citation type="submission" date="2023-07" db="EMBL/GenBank/DDBJ databases">
        <title>Genomic Encyclopedia of Type Strains, Phase IV (KMG-IV): sequencing the most valuable type-strain genomes for metagenomic binning, comparative biology and taxonomic classification.</title>
        <authorList>
            <person name="Goeker M."/>
        </authorList>
    </citation>
    <scope>NUCLEOTIDE SEQUENCE [LARGE SCALE GENOMIC DNA]</scope>
    <source>
        <strain evidence="3 5">DSM 338</strain>
    </source>
</reference>
<evidence type="ECO:0000313" key="2">
    <source>
        <dbReference type="EMBL" id="GLI22353.1"/>
    </source>
</evidence>
<dbReference type="InterPro" id="IPR036465">
    <property type="entry name" value="vWFA_dom_sf"/>
</dbReference>
<dbReference type="RefSeq" id="WP_281807382.1">
    <property type="nucleotide sequence ID" value="NZ_BSDO01000002.1"/>
</dbReference>
<evidence type="ECO:0000313" key="3">
    <source>
        <dbReference type="EMBL" id="MDR6331854.1"/>
    </source>
</evidence>
<dbReference type="GeneID" id="95762818"/>
<feature type="compositionally biased region" description="Basic and acidic residues" evidence="1">
    <location>
        <begin position="1"/>
        <end position="13"/>
    </location>
</feature>
<sequence length="244" mass="25750">MATRDDSKGKLAETKTGGTVPVSGSAEVEAFLAAARSMPPARPADGRGRLSFALDATGSRQPTWTLACDIQADMFASAAAHGGLDMQIVYYRGQDECRASPFVRDAATLGGLMRRISCMGGLTQINRILGHLGKEAERSGLRAAVFVGDAVEEDPAVLREAAGQLALRGVKLFMFQEGYDARVEDVFRGLAQVTGGAWCRFDPSAPGELRQLLAAVAAYAAGGQMALTSRRDAGARRLIAAMGR</sequence>
<evidence type="ECO:0000313" key="5">
    <source>
        <dbReference type="Proteomes" id="UP001245370"/>
    </source>
</evidence>